<reference evidence="1" key="2">
    <citation type="submission" date="2020-09" db="EMBL/GenBank/DDBJ databases">
        <authorList>
            <person name="Sun Q."/>
            <person name="Ohkuma M."/>
        </authorList>
    </citation>
    <scope>NUCLEOTIDE SEQUENCE</scope>
    <source>
        <strain evidence="1">JCM 4369</strain>
    </source>
</reference>
<reference evidence="1" key="1">
    <citation type="journal article" date="2014" name="Int. J. Syst. Evol. Microbiol.">
        <title>Complete genome sequence of Corynebacterium casei LMG S-19264T (=DSM 44701T), isolated from a smear-ripened cheese.</title>
        <authorList>
            <consortium name="US DOE Joint Genome Institute (JGI-PGF)"/>
            <person name="Walter F."/>
            <person name="Albersmeier A."/>
            <person name="Kalinowski J."/>
            <person name="Ruckert C."/>
        </authorList>
    </citation>
    <scope>NUCLEOTIDE SEQUENCE</scope>
    <source>
        <strain evidence="1">JCM 4369</strain>
    </source>
</reference>
<name>A0A918MF20_9ACTN</name>
<dbReference type="AlphaFoldDB" id="A0A918MF20"/>
<keyword evidence="2" id="KW-1185">Reference proteome</keyword>
<evidence type="ECO:0000313" key="1">
    <source>
        <dbReference type="EMBL" id="GGV17752.1"/>
    </source>
</evidence>
<protein>
    <submittedName>
        <fullName evidence="1">Uncharacterized protein</fullName>
    </submittedName>
</protein>
<evidence type="ECO:0000313" key="2">
    <source>
        <dbReference type="Proteomes" id="UP000618795"/>
    </source>
</evidence>
<comment type="caution">
    <text evidence="1">The sequence shown here is derived from an EMBL/GenBank/DDBJ whole genome shotgun (WGS) entry which is preliminary data.</text>
</comment>
<organism evidence="1 2">
    <name type="scientific">Streptomyces filipinensis</name>
    <dbReference type="NCBI Taxonomy" id="66887"/>
    <lineage>
        <taxon>Bacteria</taxon>
        <taxon>Bacillati</taxon>
        <taxon>Actinomycetota</taxon>
        <taxon>Actinomycetes</taxon>
        <taxon>Kitasatosporales</taxon>
        <taxon>Streptomycetaceae</taxon>
        <taxon>Streptomyces</taxon>
    </lineage>
</organism>
<gene>
    <name evidence="1" type="ORF">GCM10010260_66670</name>
</gene>
<proteinExistence type="predicted"/>
<dbReference type="Proteomes" id="UP000618795">
    <property type="component" value="Unassembled WGS sequence"/>
</dbReference>
<accession>A0A918MF20</accession>
<sequence length="70" mass="7836">MWLPQPARVAAAAAPAPRPSIPLRERFRETVRMEIPDSSRLLMVTQSEGATNEEVPLICMVFVTDTEKAR</sequence>
<dbReference type="EMBL" id="BMTD01000019">
    <property type="protein sequence ID" value="GGV17752.1"/>
    <property type="molecule type" value="Genomic_DNA"/>
</dbReference>